<feature type="domain" description="RRM" evidence="2">
    <location>
        <begin position="21"/>
        <end position="99"/>
    </location>
</feature>
<dbReference type="EnsemblFungi" id="PTTG_25848-t43_1">
    <property type="protein sequence ID" value="PTTG_25848-t43_1-p1"/>
    <property type="gene ID" value="PTTG_25848"/>
</dbReference>
<gene>
    <name evidence="3" type="ORF">PTTG_25848</name>
</gene>
<keyword evidence="5" id="KW-1185">Reference proteome</keyword>
<dbReference type="SMART" id="SM00360">
    <property type="entry name" value="RRM"/>
    <property type="match status" value="1"/>
</dbReference>
<organism evidence="3">
    <name type="scientific">Puccinia triticina (isolate 1-1 / race 1 (BBBD))</name>
    <name type="common">Brown leaf rust fungus</name>
    <dbReference type="NCBI Taxonomy" id="630390"/>
    <lineage>
        <taxon>Eukaryota</taxon>
        <taxon>Fungi</taxon>
        <taxon>Dikarya</taxon>
        <taxon>Basidiomycota</taxon>
        <taxon>Pucciniomycotina</taxon>
        <taxon>Pucciniomycetes</taxon>
        <taxon>Pucciniales</taxon>
        <taxon>Pucciniaceae</taxon>
        <taxon>Puccinia</taxon>
    </lineage>
</organism>
<sequence length="133" mass="14493">METMTPDVLKRISQAPKRTLTTIRVRNLAPFTSLDDVIAAFSDFGKILDCVLKQRYHGQLLQVSALILFESEAQAAHAIREMDGAVADRQILVVELKANKTQAQITTTDGAVQDVGSNAAEVPVTQSLLSRIS</sequence>
<reference evidence="3" key="1">
    <citation type="submission" date="2009-11" db="EMBL/GenBank/DDBJ databases">
        <authorList>
            <consortium name="The Broad Institute Genome Sequencing Platform"/>
            <person name="Ward D."/>
            <person name="Feldgarden M."/>
            <person name="Earl A."/>
            <person name="Young S.K."/>
            <person name="Zeng Q."/>
            <person name="Koehrsen M."/>
            <person name="Alvarado L."/>
            <person name="Berlin A."/>
            <person name="Bochicchio J."/>
            <person name="Borenstein D."/>
            <person name="Chapman S.B."/>
            <person name="Chen Z."/>
            <person name="Engels R."/>
            <person name="Freedman E."/>
            <person name="Gellesch M."/>
            <person name="Goldberg J."/>
            <person name="Griggs A."/>
            <person name="Gujja S."/>
            <person name="Heilman E."/>
            <person name="Heiman D."/>
            <person name="Hepburn T."/>
            <person name="Howarth C."/>
            <person name="Jen D."/>
            <person name="Larson L."/>
            <person name="Lewis B."/>
            <person name="Mehta T."/>
            <person name="Park D."/>
            <person name="Pearson M."/>
            <person name="Roberts A."/>
            <person name="Saif S."/>
            <person name="Shea T."/>
            <person name="Shenoy N."/>
            <person name="Sisk P."/>
            <person name="Stolte C."/>
            <person name="Sykes S."/>
            <person name="Thomson T."/>
            <person name="Walk T."/>
            <person name="White J."/>
            <person name="Yandava C."/>
            <person name="Izard J."/>
            <person name="Baranova O.V."/>
            <person name="Blanton J.M."/>
            <person name="Tanner A.C."/>
            <person name="Dewhirst F.E."/>
            <person name="Haas B."/>
            <person name="Nusbaum C."/>
            <person name="Birren B."/>
        </authorList>
    </citation>
    <scope>NUCLEOTIDE SEQUENCE [LARGE SCALE GENOMIC DNA]</scope>
    <source>
        <strain evidence="3">1-1 BBBD Race 1</strain>
    </source>
</reference>
<protein>
    <submittedName>
        <fullName evidence="4">RRM domain-containing protein</fullName>
    </submittedName>
</protein>
<dbReference type="InterPro" id="IPR035979">
    <property type="entry name" value="RBD_domain_sf"/>
</dbReference>
<dbReference type="VEuPathDB" id="FungiDB:PTTG_25848"/>
<reference evidence="3" key="2">
    <citation type="submission" date="2016-05" db="EMBL/GenBank/DDBJ databases">
        <title>Comparative analysis highlights variable genome content of wheat rusts and divergence of the mating loci.</title>
        <authorList>
            <person name="Cuomo C.A."/>
            <person name="Bakkeren G."/>
            <person name="Szabo L."/>
            <person name="Khalil H."/>
            <person name="Joly D."/>
            <person name="Goldberg J."/>
            <person name="Young S."/>
            <person name="Zeng Q."/>
            <person name="Fellers J."/>
        </authorList>
    </citation>
    <scope>NUCLEOTIDE SEQUENCE [LARGE SCALE GENOMIC DNA]</scope>
    <source>
        <strain evidence="3">1-1 BBBD Race 1</strain>
    </source>
</reference>
<evidence type="ECO:0000259" key="2">
    <source>
        <dbReference type="PROSITE" id="PS50102"/>
    </source>
</evidence>
<dbReference type="STRING" id="630390.A0A180GYF5"/>
<evidence type="ECO:0000313" key="4">
    <source>
        <dbReference type="EnsemblFungi" id="PTTG_25848-t43_1-p1"/>
    </source>
</evidence>
<dbReference type="PROSITE" id="PS50102">
    <property type="entry name" value="RRM"/>
    <property type="match status" value="1"/>
</dbReference>
<dbReference type="CDD" id="cd00590">
    <property type="entry name" value="RRM_SF"/>
    <property type="match status" value="1"/>
</dbReference>
<keyword evidence="1" id="KW-0694">RNA-binding</keyword>
<dbReference type="SUPFAM" id="SSF54928">
    <property type="entry name" value="RNA-binding domain, RBD"/>
    <property type="match status" value="1"/>
</dbReference>
<dbReference type="OrthoDB" id="5382468at2759"/>
<dbReference type="Proteomes" id="UP000005240">
    <property type="component" value="Unassembled WGS sequence"/>
</dbReference>
<dbReference type="Gene3D" id="3.30.70.330">
    <property type="match status" value="1"/>
</dbReference>
<evidence type="ECO:0000256" key="1">
    <source>
        <dbReference type="PROSITE-ProRule" id="PRU00176"/>
    </source>
</evidence>
<reference evidence="4" key="4">
    <citation type="submission" date="2025-05" db="UniProtKB">
        <authorList>
            <consortium name="EnsemblFungi"/>
        </authorList>
    </citation>
    <scope>IDENTIFICATION</scope>
    <source>
        <strain evidence="4">isolate 1-1 / race 1 (BBBD)</strain>
    </source>
</reference>
<dbReference type="EMBL" id="ADAS02000010">
    <property type="protein sequence ID" value="OAV97855.1"/>
    <property type="molecule type" value="Genomic_DNA"/>
</dbReference>
<dbReference type="InterPro" id="IPR000504">
    <property type="entry name" value="RRM_dom"/>
</dbReference>
<dbReference type="Pfam" id="PF00076">
    <property type="entry name" value="RRM_1"/>
    <property type="match status" value="1"/>
</dbReference>
<accession>A0A180GYF5</accession>
<dbReference type="GO" id="GO:0003723">
    <property type="term" value="F:RNA binding"/>
    <property type="evidence" value="ECO:0007669"/>
    <property type="project" value="UniProtKB-UniRule"/>
</dbReference>
<proteinExistence type="predicted"/>
<evidence type="ECO:0000313" key="3">
    <source>
        <dbReference type="EMBL" id="OAV97855.1"/>
    </source>
</evidence>
<reference evidence="4 5" key="3">
    <citation type="journal article" date="2017" name="G3 (Bethesda)">
        <title>Comparative analysis highlights variable genome content of wheat rusts and divergence of the mating loci.</title>
        <authorList>
            <person name="Cuomo C.A."/>
            <person name="Bakkeren G."/>
            <person name="Khalil H.B."/>
            <person name="Panwar V."/>
            <person name="Joly D."/>
            <person name="Linning R."/>
            <person name="Sakthikumar S."/>
            <person name="Song X."/>
            <person name="Adiconis X."/>
            <person name="Fan L."/>
            <person name="Goldberg J.M."/>
            <person name="Levin J.Z."/>
            <person name="Young S."/>
            <person name="Zeng Q."/>
            <person name="Anikster Y."/>
            <person name="Bruce M."/>
            <person name="Wang M."/>
            <person name="Yin C."/>
            <person name="McCallum B."/>
            <person name="Szabo L.J."/>
            <person name="Hulbert S."/>
            <person name="Chen X."/>
            <person name="Fellers J.P."/>
        </authorList>
    </citation>
    <scope>NUCLEOTIDE SEQUENCE</scope>
    <source>
        <strain evidence="5">Isolate 1-1 / race 1 (BBBD)</strain>
        <strain evidence="4">isolate 1-1 / race 1 (BBBD)</strain>
    </source>
</reference>
<evidence type="ECO:0000313" key="5">
    <source>
        <dbReference type="Proteomes" id="UP000005240"/>
    </source>
</evidence>
<dbReference type="InterPro" id="IPR012677">
    <property type="entry name" value="Nucleotide-bd_a/b_plait_sf"/>
</dbReference>
<name>A0A180GYF5_PUCT1</name>
<dbReference type="AlphaFoldDB" id="A0A180GYF5"/>